<dbReference type="InterPro" id="IPR007730">
    <property type="entry name" value="SPOR-like_dom"/>
</dbReference>
<name>A0ABS1KSX8_9BACT</name>
<dbReference type="InterPro" id="IPR006665">
    <property type="entry name" value="OmpA-like"/>
</dbReference>
<dbReference type="SUPFAM" id="SSF103088">
    <property type="entry name" value="OmpA-like"/>
    <property type="match status" value="1"/>
</dbReference>
<dbReference type="PROSITE" id="PS51123">
    <property type="entry name" value="OMPA_2"/>
    <property type="match status" value="1"/>
</dbReference>
<dbReference type="Gene3D" id="3.30.1330.60">
    <property type="entry name" value="OmpA-like domain"/>
    <property type="match status" value="1"/>
</dbReference>
<evidence type="ECO:0000259" key="4">
    <source>
        <dbReference type="PROSITE" id="PS51724"/>
    </source>
</evidence>
<dbReference type="PROSITE" id="PS51724">
    <property type="entry name" value="SPOR"/>
    <property type="match status" value="1"/>
</dbReference>
<sequence>MRTYYFFALVGVLAIILFFQPTALARVEQARLEESPNYVVIGAFSVHRNALKFTAHAHEELKVNAKFEMNPNRKLYYVYVLSTDDHALAIREALRLRQESEYTDTWVYHGSFSKENSPRSLSATGVDINPATEQHMTEVKHSDESSAEKTKAASSSEVPAGQSSSMLPPATESSGTATTATASPAAPANEPDNGVEGKRFLFKLVRGVDQASVEGDVDAIDVDRARKMGSYKGNVPVKVASPANKSGEMSLVCEVFGYRKVQHSVNYNAPEGEGISTDEAGAVVVPFELVRLQKGDVAVMYNVYFFKDAAVMRPESRYEVNSLLAMLNENPKYKIKLHGHTNGGAAGKIVSMGKDSQNFFSLTDTKEGIGTAKQLSEARAEIIRNYLLSNGIDPKRMEIKAWGGKRPLQDKNGTRAQENVRVEVEILED</sequence>
<organism evidence="5 6">
    <name type="scientific">Chryseolinea lacunae</name>
    <dbReference type="NCBI Taxonomy" id="2801331"/>
    <lineage>
        <taxon>Bacteria</taxon>
        <taxon>Pseudomonadati</taxon>
        <taxon>Bacteroidota</taxon>
        <taxon>Cytophagia</taxon>
        <taxon>Cytophagales</taxon>
        <taxon>Fulvivirgaceae</taxon>
        <taxon>Chryseolinea</taxon>
    </lineage>
</organism>
<gene>
    <name evidence="5" type="ORF">JI741_14960</name>
</gene>
<feature type="compositionally biased region" description="Low complexity" evidence="2">
    <location>
        <begin position="168"/>
        <end position="188"/>
    </location>
</feature>
<keyword evidence="1" id="KW-0472">Membrane</keyword>
<dbReference type="RefSeq" id="WP_202010849.1">
    <property type="nucleotide sequence ID" value="NZ_JAERRB010000004.1"/>
</dbReference>
<evidence type="ECO:0000259" key="3">
    <source>
        <dbReference type="PROSITE" id="PS51123"/>
    </source>
</evidence>
<feature type="domain" description="OmpA-like" evidence="3">
    <location>
        <begin position="292"/>
        <end position="429"/>
    </location>
</feature>
<protein>
    <submittedName>
        <fullName evidence="5">OmpA family protein</fullName>
    </submittedName>
</protein>
<feature type="domain" description="SPOR" evidence="4">
    <location>
        <begin position="31"/>
        <end position="109"/>
    </location>
</feature>
<proteinExistence type="predicted"/>
<feature type="compositionally biased region" description="Basic and acidic residues" evidence="2">
    <location>
        <begin position="135"/>
        <end position="151"/>
    </location>
</feature>
<dbReference type="EMBL" id="JAERRB010000004">
    <property type="protein sequence ID" value="MBL0742526.1"/>
    <property type="molecule type" value="Genomic_DNA"/>
</dbReference>
<dbReference type="Pfam" id="PF00691">
    <property type="entry name" value="OmpA"/>
    <property type="match status" value="1"/>
</dbReference>
<evidence type="ECO:0000313" key="5">
    <source>
        <dbReference type="EMBL" id="MBL0742526.1"/>
    </source>
</evidence>
<reference evidence="5 6" key="1">
    <citation type="submission" date="2021-01" db="EMBL/GenBank/DDBJ databases">
        <title>Chryseolinea sp. Jin1 Genome sequencing and assembly.</title>
        <authorList>
            <person name="Kim I."/>
        </authorList>
    </citation>
    <scope>NUCLEOTIDE SEQUENCE [LARGE SCALE GENOMIC DNA]</scope>
    <source>
        <strain evidence="5 6">Jin1</strain>
    </source>
</reference>
<comment type="caution">
    <text evidence="5">The sequence shown here is derived from an EMBL/GenBank/DDBJ whole genome shotgun (WGS) entry which is preliminary data.</text>
</comment>
<evidence type="ECO:0000313" key="6">
    <source>
        <dbReference type="Proteomes" id="UP000613030"/>
    </source>
</evidence>
<keyword evidence="6" id="KW-1185">Reference proteome</keyword>
<feature type="region of interest" description="Disordered" evidence="2">
    <location>
        <begin position="135"/>
        <end position="194"/>
    </location>
</feature>
<evidence type="ECO:0000256" key="1">
    <source>
        <dbReference type="PROSITE-ProRule" id="PRU00473"/>
    </source>
</evidence>
<accession>A0ABS1KSX8</accession>
<dbReference type="CDD" id="cd07185">
    <property type="entry name" value="OmpA_C-like"/>
    <property type="match status" value="1"/>
</dbReference>
<dbReference type="Proteomes" id="UP000613030">
    <property type="component" value="Unassembled WGS sequence"/>
</dbReference>
<dbReference type="InterPro" id="IPR036737">
    <property type="entry name" value="OmpA-like_sf"/>
</dbReference>
<evidence type="ECO:0000256" key="2">
    <source>
        <dbReference type="SAM" id="MobiDB-lite"/>
    </source>
</evidence>